<organism evidence="1 2">
    <name type="scientific">Actinomadura viridis</name>
    <dbReference type="NCBI Taxonomy" id="58110"/>
    <lineage>
        <taxon>Bacteria</taxon>
        <taxon>Bacillati</taxon>
        <taxon>Actinomycetota</taxon>
        <taxon>Actinomycetes</taxon>
        <taxon>Streptosporangiales</taxon>
        <taxon>Thermomonosporaceae</taxon>
        <taxon>Actinomadura</taxon>
    </lineage>
</organism>
<proteinExistence type="predicted"/>
<evidence type="ECO:0000313" key="2">
    <source>
        <dbReference type="Proteomes" id="UP000614047"/>
    </source>
</evidence>
<name>A0A931DQL4_9ACTN</name>
<dbReference type="RefSeq" id="WP_197015080.1">
    <property type="nucleotide sequence ID" value="NZ_BAABES010000023.1"/>
</dbReference>
<evidence type="ECO:0000313" key="1">
    <source>
        <dbReference type="EMBL" id="MBG6092964.1"/>
    </source>
</evidence>
<accession>A0A931DQL4</accession>
<dbReference type="EMBL" id="JADOUA010000001">
    <property type="protein sequence ID" value="MBG6092964.1"/>
    <property type="molecule type" value="Genomic_DNA"/>
</dbReference>
<gene>
    <name evidence="1" type="ORF">IW256_007077</name>
</gene>
<sequence>MDDRDHLERLRTVLVQRGWKAEIRPGRGRELLYVTNPAARQLNDTIACERGRFRWAWGQGIEPADDVIGVADRIQHVLREVER</sequence>
<comment type="caution">
    <text evidence="1">The sequence shown here is derived from an EMBL/GenBank/DDBJ whole genome shotgun (WGS) entry which is preliminary data.</text>
</comment>
<protein>
    <submittedName>
        <fullName evidence="1">Uncharacterized protein</fullName>
    </submittedName>
</protein>
<dbReference type="AlphaFoldDB" id="A0A931DQL4"/>
<reference evidence="1" key="1">
    <citation type="submission" date="2020-11" db="EMBL/GenBank/DDBJ databases">
        <title>Sequencing the genomes of 1000 actinobacteria strains.</title>
        <authorList>
            <person name="Klenk H.-P."/>
        </authorList>
    </citation>
    <scope>NUCLEOTIDE SEQUENCE</scope>
    <source>
        <strain evidence="1">DSM 43175</strain>
    </source>
</reference>
<dbReference type="Proteomes" id="UP000614047">
    <property type="component" value="Unassembled WGS sequence"/>
</dbReference>
<keyword evidence="2" id="KW-1185">Reference proteome</keyword>